<evidence type="ECO:0000256" key="5">
    <source>
        <dbReference type="ARBA" id="ARBA00022833"/>
    </source>
</evidence>
<dbReference type="AlphaFoldDB" id="A0A4R3LC28"/>
<dbReference type="OrthoDB" id="333278at2"/>
<dbReference type="InterPro" id="IPR051013">
    <property type="entry name" value="MBL_superfamily_lactonases"/>
</dbReference>
<sequence>MKPVTWHLLYGGACTHPEKVVNPTSSFKNRVFPALFALIEHPDYGPVLFDTGYASRFFTETNPFPYRIYRMITPVMVQPEDEAVQQVKQLGYQPEEIKWIILSHLHADHIAGVRDFPQAQILCTSRAWNSVKNKSGIAALKKGMVPQLLPDNFSERLLWIDNCATLSQPFTPFEIGYDLFGDQSLIAVDLPGHAAGQIGLFLQNQQGKITFLAADSCWTSQAYQELMFPHRIANLINDDPQAYQTSLTQVHQLSKHHPDIEIIPSHCLETWTTYREMQEKTK</sequence>
<evidence type="ECO:0000313" key="8">
    <source>
        <dbReference type="Proteomes" id="UP000294937"/>
    </source>
</evidence>
<comment type="cofactor">
    <cofactor evidence="1">
        <name>Zn(2+)</name>
        <dbReference type="ChEBI" id="CHEBI:29105"/>
    </cofactor>
</comment>
<dbReference type="InterPro" id="IPR001279">
    <property type="entry name" value="Metallo-B-lactamas"/>
</dbReference>
<gene>
    <name evidence="7" type="ORF">EDD58_101503</name>
</gene>
<keyword evidence="5" id="KW-0862">Zinc</keyword>
<name>A0A4R3LC28_9BACL</name>
<evidence type="ECO:0000256" key="3">
    <source>
        <dbReference type="ARBA" id="ARBA00022723"/>
    </source>
</evidence>
<organism evidence="7 8">
    <name type="scientific">Hazenella coriacea</name>
    <dbReference type="NCBI Taxonomy" id="1179467"/>
    <lineage>
        <taxon>Bacteria</taxon>
        <taxon>Bacillati</taxon>
        <taxon>Bacillota</taxon>
        <taxon>Bacilli</taxon>
        <taxon>Bacillales</taxon>
        <taxon>Thermoactinomycetaceae</taxon>
        <taxon>Hazenella</taxon>
    </lineage>
</organism>
<dbReference type="GO" id="GO:0046872">
    <property type="term" value="F:metal ion binding"/>
    <property type="evidence" value="ECO:0007669"/>
    <property type="project" value="UniProtKB-KW"/>
</dbReference>
<reference evidence="7 8" key="1">
    <citation type="submission" date="2019-03" db="EMBL/GenBank/DDBJ databases">
        <title>Genomic Encyclopedia of Type Strains, Phase IV (KMG-IV): sequencing the most valuable type-strain genomes for metagenomic binning, comparative biology and taxonomic classification.</title>
        <authorList>
            <person name="Goeker M."/>
        </authorList>
    </citation>
    <scope>NUCLEOTIDE SEQUENCE [LARGE SCALE GENOMIC DNA]</scope>
    <source>
        <strain evidence="7 8">DSM 45707</strain>
    </source>
</reference>
<keyword evidence="8" id="KW-1185">Reference proteome</keyword>
<accession>A0A4R3LC28</accession>
<dbReference type="EMBL" id="SMAG01000001">
    <property type="protein sequence ID" value="TCS96858.1"/>
    <property type="molecule type" value="Genomic_DNA"/>
</dbReference>
<dbReference type="CDD" id="cd07730">
    <property type="entry name" value="metallo-hydrolase-like_MBL-fold"/>
    <property type="match status" value="1"/>
</dbReference>
<protein>
    <submittedName>
        <fullName evidence="7">Metallo-beta-lactamase superfamily protein</fullName>
    </submittedName>
</protein>
<dbReference type="GO" id="GO:0016787">
    <property type="term" value="F:hydrolase activity"/>
    <property type="evidence" value="ECO:0007669"/>
    <property type="project" value="UniProtKB-KW"/>
</dbReference>
<evidence type="ECO:0000256" key="1">
    <source>
        <dbReference type="ARBA" id="ARBA00001947"/>
    </source>
</evidence>
<keyword evidence="3" id="KW-0479">Metal-binding</keyword>
<comment type="similarity">
    <text evidence="2">Belongs to the metallo-beta-lactamase superfamily.</text>
</comment>
<evidence type="ECO:0000313" key="7">
    <source>
        <dbReference type="EMBL" id="TCS96858.1"/>
    </source>
</evidence>
<dbReference type="RefSeq" id="WP_131923237.1">
    <property type="nucleotide sequence ID" value="NZ_SMAG01000001.1"/>
</dbReference>
<feature type="domain" description="Metallo-beta-lactamase" evidence="6">
    <location>
        <begin position="33"/>
        <end position="266"/>
    </location>
</feature>
<comment type="caution">
    <text evidence="7">The sequence shown here is derived from an EMBL/GenBank/DDBJ whole genome shotgun (WGS) entry which is preliminary data.</text>
</comment>
<dbReference type="SMART" id="SM00849">
    <property type="entry name" value="Lactamase_B"/>
    <property type="match status" value="1"/>
</dbReference>
<dbReference type="Pfam" id="PF00753">
    <property type="entry name" value="Lactamase_B"/>
    <property type="match status" value="1"/>
</dbReference>
<evidence type="ECO:0000256" key="2">
    <source>
        <dbReference type="ARBA" id="ARBA00007749"/>
    </source>
</evidence>
<evidence type="ECO:0000259" key="6">
    <source>
        <dbReference type="SMART" id="SM00849"/>
    </source>
</evidence>
<dbReference type="InterPro" id="IPR036866">
    <property type="entry name" value="RibonucZ/Hydroxyglut_hydro"/>
</dbReference>
<proteinExistence type="inferred from homology"/>
<keyword evidence="4" id="KW-0378">Hydrolase</keyword>
<dbReference type="Proteomes" id="UP000294937">
    <property type="component" value="Unassembled WGS sequence"/>
</dbReference>
<dbReference type="PANTHER" id="PTHR42978">
    <property type="entry name" value="QUORUM-QUENCHING LACTONASE YTNP-RELATED-RELATED"/>
    <property type="match status" value="1"/>
</dbReference>
<evidence type="ECO:0000256" key="4">
    <source>
        <dbReference type="ARBA" id="ARBA00022801"/>
    </source>
</evidence>
<dbReference type="SUPFAM" id="SSF56281">
    <property type="entry name" value="Metallo-hydrolase/oxidoreductase"/>
    <property type="match status" value="1"/>
</dbReference>
<dbReference type="PANTHER" id="PTHR42978:SF2">
    <property type="entry name" value="102 KBASES UNSTABLE REGION: FROM 1 TO 119443"/>
    <property type="match status" value="1"/>
</dbReference>
<dbReference type="Gene3D" id="3.60.15.10">
    <property type="entry name" value="Ribonuclease Z/Hydroxyacylglutathione hydrolase-like"/>
    <property type="match status" value="1"/>
</dbReference>